<evidence type="ECO:0000313" key="6">
    <source>
        <dbReference type="Proteomes" id="UP000199012"/>
    </source>
</evidence>
<dbReference type="STRING" id="988821.SAMN05421867_10446"/>
<dbReference type="PANTHER" id="PTHR12526">
    <property type="entry name" value="GLYCOSYLTRANSFERASE"/>
    <property type="match status" value="1"/>
</dbReference>
<keyword evidence="6" id="KW-1185">Reference proteome</keyword>
<dbReference type="Pfam" id="PF13439">
    <property type="entry name" value="Glyco_transf_4"/>
    <property type="match status" value="1"/>
</dbReference>
<sequence length="376" mass="40540">MIAMGVNVRVFPLGEPARDRPAIAAVIPKKAAVKGLAWALRLGAGEIRLTTELLRNRSWRELSRLAYAVLRAGGAMAALAKHPPTHVHAHFLARPADVGRIIARATGANFSVTAHAGDAYMPWEPLLYSERIASASAIVAASGHVAATLLARHADKRVAVVHCGIDFRELPSVVPQKERRGLITVGRMVPTKGYLELLDVLPAVMDEHPTLEWHIYGDGPLYTQVQNFFSSTAFRDRVILHGSVTNEAVLSAIARSSCFVLPALPSDDHHGDGLPVVLMEALALETAVVSTAFAGIPELVTPDVGYLVPPFDKQELSRAIRAALTQEAALRAEAARRGRAMVQERFNVATEARILAEQVWGISVPTSVRGLDSDGR</sequence>
<dbReference type="AlphaFoldDB" id="A0A1I0X1F5"/>
<feature type="domain" description="Glycosyltransferase subfamily 4-like N-terminal" evidence="4">
    <location>
        <begin position="63"/>
        <end position="167"/>
    </location>
</feature>
<dbReference type="EMBL" id="FOKA01000004">
    <property type="protein sequence ID" value="SFA94664.1"/>
    <property type="molecule type" value="Genomic_DNA"/>
</dbReference>
<dbReference type="InterPro" id="IPR001296">
    <property type="entry name" value="Glyco_trans_1"/>
</dbReference>
<organism evidence="5 6">
    <name type="scientific">Cellulomonas marina</name>
    <dbReference type="NCBI Taxonomy" id="988821"/>
    <lineage>
        <taxon>Bacteria</taxon>
        <taxon>Bacillati</taxon>
        <taxon>Actinomycetota</taxon>
        <taxon>Actinomycetes</taxon>
        <taxon>Micrococcales</taxon>
        <taxon>Cellulomonadaceae</taxon>
        <taxon>Cellulomonas</taxon>
    </lineage>
</organism>
<reference evidence="6" key="1">
    <citation type="submission" date="2016-10" db="EMBL/GenBank/DDBJ databases">
        <authorList>
            <person name="Varghese N."/>
            <person name="Submissions S."/>
        </authorList>
    </citation>
    <scope>NUCLEOTIDE SEQUENCE [LARGE SCALE GENOMIC DNA]</scope>
    <source>
        <strain evidence="6">CGMCC 4.6945</strain>
    </source>
</reference>
<accession>A0A1I0X1F5</accession>
<dbReference type="CDD" id="cd03801">
    <property type="entry name" value="GT4_PimA-like"/>
    <property type="match status" value="1"/>
</dbReference>
<dbReference type="PANTHER" id="PTHR12526:SF630">
    <property type="entry name" value="GLYCOSYLTRANSFERASE"/>
    <property type="match status" value="1"/>
</dbReference>
<gene>
    <name evidence="5" type="ORF">SAMN05421867_10446</name>
</gene>
<feature type="domain" description="Glycosyl transferase family 1" evidence="3">
    <location>
        <begin position="176"/>
        <end position="339"/>
    </location>
</feature>
<evidence type="ECO:0000256" key="2">
    <source>
        <dbReference type="ARBA" id="ARBA00022679"/>
    </source>
</evidence>
<protein>
    <submittedName>
        <fullName evidence="5">Glycosyltransferase involved in cell wall bisynthesis</fullName>
    </submittedName>
</protein>
<dbReference type="InterPro" id="IPR028098">
    <property type="entry name" value="Glyco_trans_4-like_N"/>
</dbReference>
<evidence type="ECO:0000313" key="5">
    <source>
        <dbReference type="EMBL" id="SFA94664.1"/>
    </source>
</evidence>
<evidence type="ECO:0000256" key="1">
    <source>
        <dbReference type="ARBA" id="ARBA00022676"/>
    </source>
</evidence>
<dbReference type="Proteomes" id="UP000199012">
    <property type="component" value="Unassembled WGS sequence"/>
</dbReference>
<dbReference type="Pfam" id="PF00534">
    <property type="entry name" value="Glycos_transf_1"/>
    <property type="match status" value="1"/>
</dbReference>
<evidence type="ECO:0000259" key="4">
    <source>
        <dbReference type="Pfam" id="PF13439"/>
    </source>
</evidence>
<name>A0A1I0X1F5_9CELL</name>
<keyword evidence="2 5" id="KW-0808">Transferase</keyword>
<evidence type="ECO:0000259" key="3">
    <source>
        <dbReference type="Pfam" id="PF00534"/>
    </source>
</evidence>
<dbReference type="SUPFAM" id="SSF53756">
    <property type="entry name" value="UDP-Glycosyltransferase/glycogen phosphorylase"/>
    <property type="match status" value="1"/>
</dbReference>
<proteinExistence type="predicted"/>
<keyword evidence="1" id="KW-0328">Glycosyltransferase</keyword>
<dbReference type="GO" id="GO:0016757">
    <property type="term" value="F:glycosyltransferase activity"/>
    <property type="evidence" value="ECO:0007669"/>
    <property type="project" value="UniProtKB-KW"/>
</dbReference>
<dbReference type="Gene3D" id="3.40.50.2000">
    <property type="entry name" value="Glycogen Phosphorylase B"/>
    <property type="match status" value="2"/>
</dbReference>